<feature type="region of interest" description="Disordered" evidence="2">
    <location>
        <begin position="627"/>
        <end position="668"/>
    </location>
</feature>
<dbReference type="Gene3D" id="3.40.50.720">
    <property type="entry name" value="NAD(P)-binding Rossmann-like Domain"/>
    <property type="match status" value="2"/>
</dbReference>
<reference evidence="5 6" key="1">
    <citation type="journal article" date="2014" name="J. Biotechnol.">
        <title>Complete genome sequence of the actinobacterium Actinoplanes friuliensis HAG 010964, producer of the lipopeptide antibiotic friulimycin.</title>
        <authorList>
            <person name="Ruckert C."/>
            <person name="Szczepanowski R."/>
            <person name="Albersmeier A."/>
            <person name="Goesmann A."/>
            <person name="Fischer N."/>
            <person name="Steinkamper A."/>
            <person name="Puhler A."/>
            <person name="Biener R."/>
            <person name="Schwartz D."/>
            <person name="Kalinowski J."/>
        </authorList>
    </citation>
    <scope>NUCLEOTIDE SEQUENCE [LARGE SCALE GENOMIC DNA]</scope>
    <source>
        <strain evidence="5 6">DSM 7358</strain>
    </source>
</reference>
<evidence type="ECO:0000259" key="4">
    <source>
        <dbReference type="Pfam" id="PF02719"/>
    </source>
</evidence>
<gene>
    <name evidence="5" type="ORF">AFR_11620</name>
</gene>
<sequence>MQVRRATPRGAADAPPPGEWSTKSSRTPPWLLAALPGRAARAGADALALAAALLIATLLRHDGHVSEVDVSGLLVLASLAAVVHTVAGLRFGLYTGRWSYGCFEEIAALVRTAALTTPVVFILDTLVGRLVPRSAIIGAGLIALVLASGIRYFVRLLQNQRLRPSAEHGTRVVVIGAGEGSAQVIRAMLRSPFSPYIPVALLDDDPAKRSLRLMGVPVAGNRHAMAEVVRRFRADAVLIAIPSASVDLVRELTELAQPLNVDLKVVPPVVELFGRTVSVEDIRPISHADLLGRREVGIDLAAVAGYLEGRRVLVTGAGGSIGSELCRQVARFHPAALVMLDRDESGLHAVQLSLDGRAMLDDRNLVVADIRDQQRLDEVFAEHRPQVVFHAAALKHLPLLEMHPSEALKTNVIGTYQILQTALRHGVDRLVNISTDKAAEPTSVLGYSKRITERLTAAADEATAGTFCSVRFGNVLGSRGSVLTAFTAQVESGGPITVTDPEVTRFFMTVQEAVRLVIQAGALDSSREVLVLDMGEPVRIADVARRLAGNTDRHIQIVYTGLRPGEKLAEILLGPDEPDHRPNHPLISQAPVPPLDGAVLSLLDPTVPRTDLIAVLRWLAESPALSAARDTSAPAAVSRAGRNRANGRNRTAPPPRQPEFTVRPGRQP</sequence>
<dbReference type="Pfam" id="PF13727">
    <property type="entry name" value="CoA_binding_3"/>
    <property type="match status" value="1"/>
</dbReference>
<accession>U5VUH9</accession>
<dbReference type="InterPro" id="IPR036291">
    <property type="entry name" value="NAD(P)-bd_dom_sf"/>
</dbReference>
<dbReference type="Pfam" id="PF02719">
    <property type="entry name" value="Polysacc_synt_2"/>
    <property type="match status" value="1"/>
</dbReference>
<dbReference type="CDD" id="cd05237">
    <property type="entry name" value="UDP_invert_4-6DH_SDR_e"/>
    <property type="match status" value="1"/>
</dbReference>
<keyword evidence="6" id="KW-1185">Reference proteome</keyword>
<dbReference type="RefSeq" id="WP_023360630.1">
    <property type="nucleotide sequence ID" value="NC_022657.1"/>
</dbReference>
<protein>
    <submittedName>
        <fullName evidence="5">Putative polysaccharide biosynthesis protein</fullName>
    </submittedName>
</protein>
<dbReference type="SUPFAM" id="SSF51735">
    <property type="entry name" value="NAD(P)-binding Rossmann-fold domains"/>
    <property type="match status" value="2"/>
</dbReference>
<dbReference type="InterPro" id="IPR051203">
    <property type="entry name" value="Polysaccharide_Synthase-Rel"/>
</dbReference>
<evidence type="ECO:0000313" key="6">
    <source>
        <dbReference type="Proteomes" id="UP000017746"/>
    </source>
</evidence>
<dbReference type="STRING" id="1246995.AFR_11620"/>
<evidence type="ECO:0000256" key="1">
    <source>
        <dbReference type="ARBA" id="ARBA00007430"/>
    </source>
</evidence>
<dbReference type="InterPro" id="IPR003869">
    <property type="entry name" value="Polysac_CapD-like"/>
</dbReference>
<dbReference type="AlphaFoldDB" id="U5VUH9"/>
<dbReference type="PATRIC" id="fig|1246995.3.peg.2367"/>
<evidence type="ECO:0000313" key="5">
    <source>
        <dbReference type="EMBL" id="AGZ40613.1"/>
    </source>
</evidence>
<dbReference type="EMBL" id="CP006272">
    <property type="protein sequence ID" value="AGZ40613.1"/>
    <property type="molecule type" value="Genomic_DNA"/>
</dbReference>
<keyword evidence="3" id="KW-0812">Transmembrane</keyword>
<keyword evidence="3" id="KW-1133">Transmembrane helix</keyword>
<proteinExistence type="inferred from homology"/>
<name>U5VUH9_9ACTN</name>
<dbReference type="OrthoDB" id="9803111at2"/>
<dbReference type="eggNOG" id="COG1086">
    <property type="taxonomic scope" value="Bacteria"/>
</dbReference>
<dbReference type="KEGG" id="afs:AFR_11620"/>
<feature type="transmembrane region" description="Helical" evidence="3">
    <location>
        <begin position="73"/>
        <end position="94"/>
    </location>
</feature>
<dbReference type="Proteomes" id="UP000017746">
    <property type="component" value="Chromosome"/>
</dbReference>
<dbReference type="PANTHER" id="PTHR43318:SF1">
    <property type="entry name" value="POLYSACCHARIDE BIOSYNTHESIS PROTEIN EPSC-RELATED"/>
    <property type="match status" value="1"/>
</dbReference>
<feature type="transmembrane region" description="Helical" evidence="3">
    <location>
        <begin position="106"/>
        <end position="123"/>
    </location>
</feature>
<evidence type="ECO:0000256" key="3">
    <source>
        <dbReference type="SAM" id="Phobius"/>
    </source>
</evidence>
<organism evidence="5 6">
    <name type="scientific">Actinoplanes friuliensis DSM 7358</name>
    <dbReference type="NCBI Taxonomy" id="1246995"/>
    <lineage>
        <taxon>Bacteria</taxon>
        <taxon>Bacillati</taxon>
        <taxon>Actinomycetota</taxon>
        <taxon>Actinomycetes</taxon>
        <taxon>Micromonosporales</taxon>
        <taxon>Micromonosporaceae</taxon>
        <taxon>Actinoplanes</taxon>
    </lineage>
</organism>
<dbReference type="HOGENOM" id="CLU_013560_5_1_11"/>
<feature type="domain" description="Polysaccharide biosynthesis protein CapD-like" evidence="4">
    <location>
        <begin position="312"/>
        <end position="588"/>
    </location>
</feature>
<feature type="transmembrane region" description="Helical" evidence="3">
    <location>
        <begin position="135"/>
        <end position="154"/>
    </location>
</feature>
<comment type="similarity">
    <text evidence="1">Belongs to the polysaccharide synthase family.</text>
</comment>
<feature type="region of interest" description="Disordered" evidence="2">
    <location>
        <begin position="1"/>
        <end position="25"/>
    </location>
</feature>
<dbReference type="PANTHER" id="PTHR43318">
    <property type="entry name" value="UDP-N-ACETYLGLUCOSAMINE 4,6-DEHYDRATASE"/>
    <property type="match status" value="1"/>
</dbReference>
<keyword evidence="3" id="KW-0472">Membrane</keyword>
<evidence type="ECO:0000256" key="2">
    <source>
        <dbReference type="SAM" id="MobiDB-lite"/>
    </source>
</evidence>